<dbReference type="EMBL" id="JADGMS010000022">
    <property type="protein sequence ID" value="KAF9660649.1"/>
    <property type="molecule type" value="Genomic_DNA"/>
</dbReference>
<evidence type="ECO:0000313" key="2">
    <source>
        <dbReference type="EMBL" id="KAF9660649.1"/>
    </source>
</evidence>
<evidence type="ECO:0000259" key="1">
    <source>
        <dbReference type="Pfam" id="PF01657"/>
    </source>
</evidence>
<gene>
    <name evidence="2" type="ORF">SADUNF_SadunfUnG0000900</name>
</gene>
<dbReference type="AlphaFoldDB" id="A0A835MEL1"/>
<dbReference type="Pfam" id="PF01657">
    <property type="entry name" value="Stress-antifung"/>
    <property type="match status" value="1"/>
</dbReference>
<evidence type="ECO:0000313" key="3">
    <source>
        <dbReference type="Proteomes" id="UP000657918"/>
    </source>
</evidence>
<sequence>MGKNYFQLLLNTNTRCMNSSSHTTNNSFPSNLNSKLSLLYANTTHKDGLNFKLSSLYANATHKDGFYNSSAGQDFDRMYGLLLCRGNTSLSYVRVASRPPVKYHESMPG</sequence>
<organism evidence="2 3">
    <name type="scientific">Salix dunnii</name>
    <dbReference type="NCBI Taxonomy" id="1413687"/>
    <lineage>
        <taxon>Eukaryota</taxon>
        <taxon>Viridiplantae</taxon>
        <taxon>Streptophyta</taxon>
        <taxon>Embryophyta</taxon>
        <taxon>Tracheophyta</taxon>
        <taxon>Spermatophyta</taxon>
        <taxon>Magnoliopsida</taxon>
        <taxon>eudicotyledons</taxon>
        <taxon>Gunneridae</taxon>
        <taxon>Pentapetalae</taxon>
        <taxon>rosids</taxon>
        <taxon>fabids</taxon>
        <taxon>Malpighiales</taxon>
        <taxon>Salicaceae</taxon>
        <taxon>Saliceae</taxon>
        <taxon>Salix</taxon>
    </lineage>
</organism>
<comment type="caution">
    <text evidence="2">The sequence shown here is derived from an EMBL/GenBank/DDBJ whole genome shotgun (WGS) entry which is preliminary data.</text>
</comment>
<dbReference type="Proteomes" id="UP000657918">
    <property type="component" value="Unassembled WGS sequence"/>
</dbReference>
<dbReference type="CDD" id="cd23509">
    <property type="entry name" value="Gnk2-like"/>
    <property type="match status" value="1"/>
</dbReference>
<dbReference type="OrthoDB" id="1909574at2759"/>
<protein>
    <recommendedName>
        <fullName evidence="1">Gnk2-homologous domain-containing protein</fullName>
    </recommendedName>
</protein>
<dbReference type="InterPro" id="IPR002902">
    <property type="entry name" value="GNK2"/>
</dbReference>
<name>A0A835MEL1_9ROSI</name>
<accession>A0A835MEL1</accession>
<proteinExistence type="predicted"/>
<keyword evidence="3" id="KW-1185">Reference proteome</keyword>
<reference evidence="2 3" key="1">
    <citation type="submission" date="2020-10" db="EMBL/GenBank/DDBJ databases">
        <title>Plant Genome Project.</title>
        <authorList>
            <person name="Zhang R.-G."/>
        </authorList>
    </citation>
    <scope>NUCLEOTIDE SEQUENCE [LARGE SCALE GENOMIC DNA]</scope>
    <source>
        <strain evidence="2">FAFU-HL-1</strain>
        <tissue evidence="2">Leaf</tissue>
    </source>
</reference>
<feature type="domain" description="Gnk2-homologous" evidence="1">
    <location>
        <begin position="16"/>
        <end position="89"/>
    </location>
</feature>